<feature type="compositionally biased region" description="Acidic residues" evidence="6">
    <location>
        <begin position="290"/>
        <end position="304"/>
    </location>
</feature>
<dbReference type="InterPro" id="IPR027417">
    <property type="entry name" value="P-loop_NTPase"/>
</dbReference>
<dbReference type="GO" id="GO:0005886">
    <property type="term" value="C:plasma membrane"/>
    <property type="evidence" value="ECO:0007669"/>
    <property type="project" value="UniProtKB-SubCell"/>
</dbReference>
<feature type="non-terminal residue" evidence="8">
    <location>
        <position position="335"/>
    </location>
</feature>
<dbReference type="EMBL" id="LWDD02004568">
    <property type="protein sequence ID" value="KAE8235036.1"/>
    <property type="molecule type" value="Genomic_DNA"/>
</dbReference>
<dbReference type="Proteomes" id="UP000077671">
    <property type="component" value="Unassembled WGS sequence"/>
</dbReference>
<keyword evidence="4" id="KW-1133">Transmembrane helix</keyword>
<evidence type="ECO:0000256" key="3">
    <source>
        <dbReference type="ARBA" id="ARBA00022692"/>
    </source>
</evidence>
<evidence type="ECO:0000256" key="2">
    <source>
        <dbReference type="ARBA" id="ARBA00022475"/>
    </source>
</evidence>
<dbReference type="AlphaFoldDB" id="A0A8T8S8F0"/>
<dbReference type="CDD" id="cd01127">
    <property type="entry name" value="TrwB_TraG_TraD_VirD4"/>
    <property type="match status" value="1"/>
</dbReference>
<dbReference type="InterPro" id="IPR051539">
    <property type="entry name" value="T4SS-coupling_protein"/>
</dbReference>
<sequence>MCDNLKKKGKGTNRHLSDELLKASLKKIYESLKGTVADPLISPDAAKMAQSIRAVLNAHAESIRFLPDNGEPFSIKDWVERDDGNASILFITARYADLDMSKSLLTLWMNIAINTIMTLPHSRQLRTWYIFDELAALHKLPALERGLQTARSFGGAFVLGLHNFAGLRVPYGEDGARNIISLTNTKIMLRTTDRDTAEECSRLIGFRKVRTMDESYSYGAHQTRDASTISPTTKEEALVIADDITSLPNLNAYVRFPEKFPATLVSFPYVGFSPVAEGFIKAPAPPELEPIAEDDGEGDGEEGGGQDIANDRPEPGTTPAAERSDRPEVAGLQAG</sequence>
<reference evidence="8" key="1">
    <citation type="submission" date="2016-04" db="EMBL/GenBank/DDBJ databases">
        <authorList>
            <person name="Nguyen H.D."/>
            <person name="Kesanakurti P."/>
            <person name="Cullis J."/>
            <person name="Levesque C.A."/>
            <person name="Hambleton S."/>
        </authorList>
    </citation>
    <scope>NUCLEOTIDE SEQUENCE</scope>
    <source>
        <strain evidence="8">DAOMC 238032</strain>
    </source>
</reference>
<dbReference type="PANTHER" id="PTHR37937:SF1">
    <property type="entry name" value="CONJUGATIVE TRANSFER: DNA TRANSPORT"/>
    <property type="match status" value="1"/>
</dbReference>
<feature type="region of interest" description="Disordered" evidence="6">
    <location>
        <begin position="285"/>
        <end position="335"/>
    </location>
</feature>
<evidence type="ECO:0000313" key="8">
    <source>
        <dbReference type="EMBL" id="KAE8235036.1"/>
    </source>
</evidence>
<evidence type="ECO:0000256" key="5">
    <source>
        <dbReference type="ARBA" id="ARBA00023136"/>
    </source>
</evidence>
<protein>
    <recommendedName>
        <fullName evidence="7">Type IV secretion system coupling protein TraD DNA-binding domain-containing protein</fullName>
    </recommendedName>
</protein>
<evidence type="ECO:0000256" key="4">
    <source>
        <dbReference type="ARBA" id="ARBA00022989"/>
    </source>
</evidence>
<proteinExistence type="predicted"/>
<keyword evidence="3" id="KW-0812">Transmembrane</keyword>
<dbReference type="Pfam" id="PF10412">
    <property type="entry name" value="TrwB_AAD_bind"/>
    <property type="match status" value="1"/>
</dbReference>
<comment type="subcellular location">
    <subcellularLocation>
        <location evidence="1">Cell membrane</location>
        <topology evidence="1">Multi-pass membrane protein</topology>
    </subcellularLocation>
</comment>
<evidence type="ECO:0000256" key="1">
    <source>
        <dbReference type="ARBA" id="ARBA00004651"/>
    </source>
</evidence>
<name>A0A8T8S8F0_9BASI</name>
<dbReference type="SUPFAM" id="SSF52540">
    <property type="entry name" value="P-loop containing nucleoside triphosphate hydrolases"/>
    <property type="match status" value="1"/>
</dbReference>
<accession>A0A8T8S8F0</accession>
<reference evidence="8" key="2">
    <citation type="journal article" date="2019" name="IMA Fungus">
        <title>Genome sequencing and comparison of five Tilletia species to identify candidate genes for the detection of regulated species infecting wheat.</title>
        <authorList>
            <person name="Nguyen H.D.T."/>
            <person name="Sultana T."/>
            <person name="Kesanakurti P."/>
            <person name="Hambleton S."/>
        </authorList>
    </citation>
    <scope>NUCLEOTIDE SEQUENCE</scope>
    <source>
        <strain evidence="8">DAOMC 238032</strain>
    </source>
</reference>
<feature type="domain" description="Type IV secretion system coupling protein TraD DNA-binding" evidence="7">
    <location>
        <begin position="1"/>
        <end position="267"/>
    </location>
</feature>
<gene>
    <name evidence="8" type="ORF">A4X03_0g9927</name>
</gene>
<evidence type="ECO:0000256" key="6">
    <source>
        <dbReference type="SAM" id="MobiDB-lite"/>
    </source>
</evidence>
<organism evidence="8 9">
    <name type="scientific">Tilletia caries</name>
    <name type="common">wheat bunt fungus</name>
    <dbReference type="NCBI Taxonomy" id="13290"/>
    <lineage>
        <taxon>Eukaryota</taxon>
        <taxon>Fungi</taxon>
        <taxon>Dikarya</taxon>
        <taxon>Basidiomycota</taxon>
        <taxon>Ustilaginomycotina</taxon>
        <taxon>Exobasidiomycetes</taxon>
        <taxon>Tilletiales</taxon>
        <taxon>Tilletiaceae</taxon>
        <taxon>Tilletia</taxon>
    </lineage>
</organism>
<dbReference type="PANTHER" id="PTHR37937">
    <property type="entry name" value="CONJUGATIVE TRANSFER: DNA TRANSPORT"/>
    <property type="match status" value="1"/>
</dbReference>
<comment type="caution">
    <text evidence="8">The sequence shown here is derived from an EMBL/GenBank/DDBJ whole genome shotgun (WGS) entry which is preliminary data.</text>
</comment>
<evidence type="ECO:0000259" key="7">
    <source>
        <dbReference type="Pfam" id="PF10412"/>
    </source>
</evidence>
<dbReference type="Gene3D" id="3.40.50.300">
    <property type="entry name" value="P-loop containing nucleotide triphosphate hydrolases"/>
    <property type="match status" value="1"/>
</dbReference>
<dbReference type="InterPro" id="IPR019476">
    <property type="entry name" value="T4SS_TraD_DNA-bd"/>
</dbReference>
<keyword evidence="5" id="KW-0472">Membrane</keyword>
<evidence type="ECO:0000313" key="9">
    <source>
        <dbReference type="Proteomes" id="UP000077671"/>
    </source>
</evidence>
<keyword evidence="2" id="KW-1003">Cell membrane</keyword>